<sequence>MWTVQLIAMDGSGAEVISVTVPIEEFDPRALLPAYSPTGELLGAGGGPPPTTSTSTRTCSPDPEHPLTVSTMSLGPTTRTVVGLGAVAEPA</sequence>
<proteinExistence type="predicted"/>
<organism evidence="2 3">
    <name type="scientific">Amycolatopsis thermophila</name>
    <dbReference type="NCBI Taxonomy" id="206084"/>
    <lineage>
        <taxon>Bacteria</taxon>
        <taxon>Bacillati</taxon>
        <taxon>Actinomycetota</taxon>
        <taxon>Actinomycetes</taxon>
        <taxon>Pseudonocardiales</taxon>
        <taxon>Pseudonocardiaceae</taxon>
        <taxon>Amycolatopsis</taxon>
    </lineage>
</organism>
<name>A0ABU0ELW3_9PSEU</name>
<protein>
    <submittedName>
        <fullName evidence="2">Uncharacterized protein</fullName>
    </submittedName>
</protein>
<evidence type="ECO:0000313" key="3">
    <source>
        <dbReference type="Proteomes" id="UP001229651"/>
    </source>
</evidence>
<dbReference type="RefSeq" id="WP_306988055.1">
    <property type="nucleotide sequence ID" value="NZ_JAUSUT010000001.1"/>
</dbReference>
<feature type="compositionally biased region" description="Low complexity" evidence="1">
    <location>
        <begin position="52"/>
        <end position="61"/>
    </location>
</feature>
<comment type="caution">
    <text evidence="2">The sequence shown here is derived from an EMBL/GenBank/DDBJ whole genome shotgun (WGS) entry which is preliminary data.</text>
</comment>
<gene>
    <name evidence="2" type="ORF">FB470_000269</name>
</gene>
<dbReference type="EMBL" id="JAUSUT010000001">
    <property type="protein sequence ID" value="MDQ0376275.1"/>
    <property type="molecule type" value="Genomic_DNA"/>
</dbReference>
<feature type="region of interest" description="Disordered" evidence="1">
    <location>
        <begin position="37"/>
        <end position="73"/>
    </location>
</feature>
<evidence type="ECO:0000256" key="1">
    <source>
        <dbReference type="SAM" id="MobiDB-lite"/>
    </source>
</evidence>
<accession>A0ABU0ELW3</accession>
<reference evidence="2 3" key="1">
    <citation type="submission" date="2023-07" db="EMBL/GenBank/DDBJ databases">
        <title>Sequencing the genomes of 1000 actinobacteria strains.</title>
        <authorList>
            <person name="Klenk H.-P."/>
        </authorList>
    </citation>
    <scope>NUCLEOTIDE SEQUENCE [LARGE SCALE GENOMIC DNA]</scope>
    <source>
        <strain evidence="2 3">DSM 45805</strain>
    </source>
</reference>
<dbReference type="Proteomes" id="UP001229651">
    <property type="component" value="Unassembled WGS sequence"/>
</dbReference>
<keyword evidence="3" id="KW-1185">Reference proteome</keyword>
<evidence type="ECO:0000313" key="2">
    <source>
        <dbReference type="EMBL" id="MDQ0376275.1"/>
    </source>
</evidence>